<organism evidence="2 3">
    <name type="scientific">Obba rivulosa</name>
    <dbReference type="NCBI Taxonomy" id="1052685"/>
    <lineage>
        <taxon>Eukaryota</taxon>
        <taxon>Fungi</taxon>
        <taxon>Dikarya</taxon>
        <taxon>Basidiomycota</taxon>
        <taxon>Agaricomycotina</taxon>
        <taxon>Agaricomycetes</taxon>
        <taxon>Polyporales</taxon>
        <taxon>Gelatoporiaceae</taxon>
        <taxon>Obba</taxon>
    </lineage>
</organism>
<dbReference type="Proteomes" id="UP000250043">
    <property type="component" value="Unassembled WGS sequence"/>
</dbReference>
<dbReference type="AlphaFoldDB" id="A0A8E2AKR0"/>
<reference evidence="2 3" key="1">
    <citation type="submission" date="2016-07" db="EMBL/GenBank/DDBJ databases">
        <title>Draft genome of the white-rot fungus Obba rivulosa 3A-2.</title>
        <authorList>
            <consortium name="DOE Joint Genome Institute"/>
            <person name="Miettinen O."/>
            <person name="Riley R."/>
            <person name="Acob R."/>
            <person name="Barry K."/>
            <person name="Cullen D."/>
            <person name="De Vries R."/>
            <person name="Hainaut M."/>
            <person name="Hatakka A."/>
            <person name="Henrissat B."/>
            <person name="Hilden K."/>
            <person name="Kuo R."/>
            <person name="Labutti K."/>
            <person name="Lipzen A."/>
            <person name="Makela M.R."/>
            <person name="Sandor L."/>
            <person name="Spatafora J.W."/>
            <person name="Grigoriev I.V."/>
            <person name="Hibbett D.S."/>
        </authorList>
    </citation>
    <scope>NUCLEOTIDE SEQUENCE [LARGE SCALE GENOMIC DNA]</scope>
    <source>
        <strain evidence="2 3">3A-2</strain>
    </source>
</reference>
<feature type="compositionally biased region" description="Basic and acidic residues" evidence="1">
    <location>
        <begin position="219"/>
        <end position="233"/>
    </location>
</feature>
<dbReference type="EMBL" id="KV722530">
    <property type="protein sequence ID" value="OCH86388.1"/>
    <property type="molecule type" value="Genomic_DNA"/>
</dbReference>
<evidence type="ECO:0000313" key="3">
    <source>
        <dbReference type="Proteomes" id="UP000250043"/>
    </source>
</evidence>
<name>A0A8E2AKR0_9APHY</name>
<sequence>MEEAIYALVSQRYYDSSTSTPDPPPATISSAWLIAPFLPMWDVPRSSAEWDPSPMLAGHGRKLSLPELPQTTLRGTITAGVWGAQYATRMHAYSSLAGALDGQQESYGVRQAPQNMSQYHGGTEQITIVDDPATFSMLLPAQTDQAGIVGDEHGQAAQTYQYEAFEGRYSTVIVHPEPTIGVEEAGPANASTSAPSTSRLYNVAAKYRGSRLPHRLPRHDKPLGRRKKGEVVKKKEKLPKKGANESCLICSAFKKSCPAELGGLCPDCENATTGPLPTIFRPPERRTGIRSRLNGLIDTAERTFRLGSYDLSPQEEGVLKQVAKIAEHRGKIHFLPSGAFILVCDLPPCRG</sequence>
<accession>A0A8E2AKR0</accession>
<gene>
    <name evidence="2" type="ORF">OBBRIDRAFT_797230</name>
</gene>
<feature type="region of interest" description="Disordered" evidence="1">
    <location>
        <begin position="213"/>
        <end position="237"/>
    </location>
</feature>
<proteinExistence type="predicted"/>
<evidence type="ECO:0000256" key="1">
    <source>
        <dbReference type="SAM" id="MobiDB-lite"/>
    </source>
</evidence>
<keyword evidence="3" id="KW-1185">Reference proteome</keyword>
<protein>
    <submittedName>
        <fullName evidence="2">Uncharacterized protein</fullName>
    </submittedName>
</protein>
<evidence type="ECO:0000313" key="2">
    <source>
        <dbReference type="EMBL" id="OCH86388.1"/>
    </source>
</evidence>